<dbReference type="PROSITE" id="PS51347">
    <property type="entry name" value="PHOSPHOTRIESTERASE_2"/>
    <property type="match status" value="1"/>
</dbReference>
<proteinExistence type="inferred from homology"/>
<feature type="binding site" evidence="4">
    <location>
        <position position="219"/>
    </location>
    <ligand>
        <name>Zn(2+)</name>
        <dbReference type="ChEBI" id="CHEBI:29105"/>
        <label>2</label>
    </ligand>
</feature>
<dbReference type="PANTHER" id="PTHR10819:SF3">
    <property type="entry name" value="PHOSPHOTRIESTERASE-RELATED PROTEIN"/>
    <property type="match status" value="1"/>
</dbReference>
<evidence type="ECO:0000256" key="4">
    <source>
        <dbReference type="PIRSR" id="PIRSR601559-51"/>
    </source>
</evidence>
<evidence type="ECO:0000313" key="7">
    <source>
        <dbReference type="Proteomes" id="UP000016743"/>
    </source>
</evidence>
<evidence type="ECO:0000256" key="5">
    <source>
        <dbReference type="PROSITE-ProRule" id="PRU00679"/>
    </source>
</evidence>
<dbReference type="Gene3D" id="3.20.20.140">
    <property type="entry name" value="Metal-dependent hydrolases"/>
    <property type="match status" value="1"/>
</dbReference>
<keyword evidence="1 4" id="KW-0479">Metal-binding</keyword>
<dbReference type="PATRIC" id="fig|1389489.3.peg.2456"/>
<dbReference type="PIRSF" id="PIRSF016839">
    <property type="entry name" value="PhP"/>
    <property type="match status" value="1"/>
</dbReference>
<dbReference type="EMBL" id="CP006734">
    <property type="protein sequence ID" value="AGW42490.1"/>
    <property type="molecule type" value="Genomic_DNA"/>
</dbReference>
<evidence type="ECO:0000256" key="2">
    <source>
        <dbReference type="ARBA" id="ARBA00022801"/>
    </source>
</evidence>
<dbReference type="InterPro" id="IPR032466">
    <property type="entry name" value="Metal_Hydrolase"/>
</dbReference>
<dbReference type="STRING" id="1389489.O159_25590"/>
<evidence type="ECO:0000313" key="6">
    <source>
        <dbReference type="EMBL" id="AGW42490.1"/>
    </source>
</evidence>
<dbReference type="GO" id="GO:0016787">
    <property type="term" value="F:hydrolase activity"/>
    <property type="evidence" value="ECO:0007669"/>
    <property type="project" value="UniProtKB-KW"/>
</dbReference>
<feature type="binding site" description="via carbamate group" evidence="4">
    <location>
        <position position="158"/>
    </location>
    <ligand>
        <name>Zn(2+)</name>
        <dbReference type="ChEBI" id="CHEBI:29105"/>
        <label>1</label>
    </ligand>
</feature>
<accession>U3P882</accession>
<keyword evidence="2" id="KW-0378">Hydrolase</keyword>
<feature type="binding site" evidence="4">
    <location>
        <position position="26"/>
    </location>
    <ligand>
        <name>Zn(2+)</name>
        <dbReference type="ChEBI" id="CHEBI:29105"/>
        <label>1</label>
    </ligand>
</feature>
<evidence type="ECO:0000256" key="1">
    <source>
        <dbReference type="ARBA" id="ARBA00022723"/>
    </source>
</evidence>
<reference evidence="6 7" key="1">
    <citation type="journal article" date="2013" name="Genome Announc.">
        <title>Complete Genome Sequence of Leifsonia xyli subsp. cynodontis Strain DSM46306, a Gram-Positive Bacterial Pathogen of Grasses.</title>
        <authorList>
            <person name="Monteiro-Vitorello C.B."/>
            <person name="Zerillo M.M."/>
            <person name="Van Sluys M.A."/>
            <person name="Camargo L.E."/>
            <person name="Kitajima J.P."/>
        </authorList>
    </citation>
    <scope>NUCLEOTIDE SEQUENCE [LARGE SCALE GENOMIC DNA]</scope>
    <source>
        <strain evidence="6 7">DSM 46306</strain>
    </source>
</reference>
<feature type="binding site" description="via carbamate group" evidence="4">
    <location>
        <position position="158"/>
    </location>
    <ligand>
        <name>Zn(2+)</name>
        <dbReference type="ChEBI" id="CHEBI:29105"/>
        <label>2</label>
    </ligand>
</feature>
<evidence type="ECO:0008006" key="8">
    <source>
        <dbReference type="Google" id="ProtNLM"/>
    </source>
</evidence>
<name>U3P882_LEIXC</name>
<gene>
    <name evidence="6" type="ORF">O159_25590</name>
</gene>
<feature type="binding site" evidence="4">
    <location>
        <position position="191"/>
    </location>
    <ligand>
        <name>Zn(2+)</name>
        <dbReference type="ChEBI" id="CHEBI:29105"/>
        <label>2</label>
    </ligand>
</feature>
<dbReference type="Pfam" id="PF02126">
    <property type="entry name" value="PTE"/>
    <property type="match status" value="1"/>
</dbReference>
<dbReference type="RefSeq" id="WP_021755962.1">
    <property type="nucleotide sequence ID" value="NC_022438.1"/>
</dbReference>
<feature type="modified residue" description="N6-carboxylysine" evidence="3 5">
    <location>
        <position position="158"/>
    </location>
</feature>
<feature type="binding site" evidence="4">
    <location>
        <position position="24"/>
    </location>
    <ligand>
        <name>Zn(2+)</name>
        <dbReference type="ChEBI" id="CHEBI:29105"/>
        <label>1</label>
    </ligand>
</feature>
<dbReference type="PANTHER" id="PTHR10819">
    <property type="entry name" value="PHOSPHOTRIESTERASE-RELATED"/>
    <property type="match status" value="1"/>
</dbReference>
<dbReference type="Proteomes" id="UP000016743">
    <property type="component" value="Chromosome"/>
</dbReference>
<keyword evidence="7" id="KW-1185">Reference proteome</keyword>
<dbReference type="KEGG" id="lxy:O159_25590"/>
<dbReference type="SUPFAM" id="SSF51556">
    <property type="entry name" value="Metallo-dependent hydrolases"/>
    <property type="match status" value="1"/>
</dbReference>
<evidence type="ECO:0000256" key="3">
    <source>
        <dbReference type="PIRSR" id="PIRSR601559-50"/>
    </source>
</evidence>
<dbReference type="HOGENOM" id="CLU_054760_1_1_11"/>
<protein>
    <recommendedName>
        <fullName evidence="8">Phosphotriesterase-related protein</fullName>
    </recommendedName>
</protein>
<comment type="cofactor">
    <cofactor evidence="4">
        <name>a divalent metal cation</name>
        <dbReference type="ChEBI" id="CHEBI:60240"/>
    </cofactor>
    <text evidence="4">Binds 2 divalent metal cations per subunit.</text>
</comment>
<organism evidence="6 7">
    <name type="scientific">Leifsonia xyli subsp. cynodontis DSM 46306</name>
    <dbReference type="NCBI Taxonomy" id="1389489"/>
    <lineage>
        <taxon>Bacteria</taxon>
        <taxon>Bacillati</taxon>
        <taxon>Actinomycetota</taxon>
        <taxon>Actinomycetes</taxon>
        <taxon>Micrococcales</taxon>
        <taxon>Microbacteriaceae</taxon>
        <taxon>Leifsonia</taxon>
    </lineage>
</organism>
<dbReference type="GO" id="GO:0008270">
    <property type="term" value="F:zinc ion binding"/>
    <property type="evidence" value="ECO:0007669"/>
    <property type="project" value="InterPro"/>
</dbReference>
<dbReference type="eggNOG" id="COG1735">
    <property type="taxonomic scope" value="Bacteria"/>
</dbReference>
<dbReference type="InterPro" id="IPR001559">
    <property type="entry name" value="Phosphotriesterase"/>
</dbReference>
<dbReference type="AlphaFoldDB" id="U3P882"/>
<sequence length="331" mass="36239">MSSPFARTIAGDVDPVTLGVVNAHDHLIRVGAGEVYLDKDHQLDDVPKAIAEATSFVEASKRWSSAGGTVVDMCPANCGRDLERLAEVARAVEGLTVIAVTGFHREHVYLETQSHWVNRYSVDTIAELLIADIEEGIDRHDYSGPIVERTSYKADCIKVATAYGAITPFERKCMQAAALASIETGAPINTHTTAGTCGLEQAQELTRMGVPPDRIACGHIQRNADVFYLRQILDEGVYLELDGTYRIKYQPDSNRIAQMRQLGEAGFEDRLLLGTDSGKRSYQKAYGAVSGVDFNASVDGPRMLAEGFSAEYVDKLLMGNGQRFFAMRGKR</sequence>
<feature type="binding site" evidence="4">
    <location>
        <position position="276"/>
    </location>
    <ligand>
        <name>Zn(2+)</name>
        <dbReference type="ChEBI" id="CHEBI:29105"/>
        <label>1</label>
    </ligand>
</feature>
<dbReference type="OrthoDB" id="9795018at2"/>
<comment type="similarity">
    <text evidence="5">Belongs to the metallo-dependent hydrolases superfamily. Phosphotriesterase family.</text>
</comment>